<reference evidence="3" key="2">
    <citation type="submission" date="2019-09" db="UniProtKB">
        <authorList>
            <consortium name="WormBaseParasite"/>
        </authorList>
    </citation>
    <scope>IDENTIFICATION</scope>
</reference>
<evidence type="ECO:0000313" key="3">
    <source>
        <dbReference type="WBParaSite" id="HPBE_0000341101-mRNA-1"/>
    </source>
</evidence>
<name>A0A183FB69_HELPZ</name>
<dbReference type="AlphaFoldDB" id="A0A183FB69"/>
<accession>A0A3P7VK17</accession>
<reference evidence="1 2" key="1">
    <citation type="submission" date="2018-11" db="EMBL/GenBank/DDBJ databases">
        <authorList>
            <consortium name="Pathogen Informatics"/>
        </authorList>
    </citation>
    <scope>NUCLEOTIDE SEQUENCE [LARGE SCALE GENOMIC DNA]</scope>
</reference>
<dbReference type="WBParaSite" id="HPBE_0000341101-mRNA-1">
    <property type="protein sequence ID" value="HPBE_0000341101-mRNA-1"/>
    <property type="gene ID" value="HPBE_0000341101"/>
</dbReference>
<dbReference type="EMBL" id="UZAH01008691">
    <property type="protein sequence ID" value="VDO34614.1"/>
    <property type="molecule type" value="Genomic_DNA"/>
</dbReference>
<proteinExistence type="predicted"/>
<gene>
    <name evidence="1" type="ORF">HPBE_LOCUS3412</name>
</gene>
<sequence>MACYIDFSNLSKGIENLEVCDESVEGFEPHRPRKAFEGFLSAEKVPLKEVKATSLLDLREFISTMVPFAMMIILKPLEVNASELKTEWKGTCRMKLTIT</sequence>
<evidence type="ECO:0000313" key="1">
    <source>
        <dbReference type="EMBL" id="VDO34614.1"/>
    </source>
</evidence>
<organism evidence="2 3">
    <name type="scientific">Heligmosomoides polygyrus</name>
    <name type="common">Parasitic roundworm</name>
    <dbReference type="NCBI Taxonomy" id="6339"/>
    <lineage>
        <taxon>Eukaryota</taxon>
        <taxon>Metazoa</taxon>
        <taxon>Ecdysozoa</taxon>
        <taxon>Nematoda</taxon>
        <taxon>Chromadorea</taxon>
        <taxon>Rhabditida</taxon>
        <taxon>Rhabditina</taxon>
        <taxon>Rhabditomorpha</taxon>
        <taxon>Strongyloidea</taxon>
        <taxon>Heligmosomidae</taxon>
        <taxon>Heligmosomoides</taxon>
    </lineage>
</organism>
<keyword evidence="2" id="KW-1185">Reference proteome</keyword>
<protein>
    <submittedName>
        <fullName evidence="3">40S ribosomal protein S6</fullName>
    </submittedName>
</protein>
<evidence type="ECO:0000313" key="2">
    <source>
        <dbReference type="Proteomes" id="UP000050761"/>
    </source>
</evidence>
<dbReference type="Proteomes" id="UP000050761">
    <property type="component" value="Unassembled WGS sequence"/>
</dbReference>
<accession>A0A183FB69</accession>